<dbReference type="AlphaFoldDB" id="A0A484MI63"/>
<reference evidence="1 2" key="1">
    <citation type="submission" date="2018-04" db="EMBL/GenBank/DDBJ databases">
        <authorList>
            <person name="Vogel A."/>
        </authorList>
    </citation>
    <scope>NUCLEOTIDE SEQUENCE [LARGE SCALE GENOMIC DNA]</scope>
</reference>
<name>A0A484MI63_9ASTE</name>
<accession>A0A484MI63</accession>
<sequence length="73" mass="8580">MNKETNQEQSHLEWDLLSFLPCGPRSTAQHISTSECERLSFVHKRKRAYWIKVELGATDRARPSSSRAHFWVH</sequence>
<evidence type="ECO:0000313" key="2">
    <source>
        <dbReference type="Proteomes" id="UP000595140"/>
    </source>
</evidence>
<keyword evidence="2" id="KW-1185">Reference proteome</keyword>
<evidence type="ECO:0000313" key="1">
    <source>
        <dbReference type="EMBL" id="VFQ87734.1"/>
    </source>
</evidence>
<dbReference type="Proteomes" id="UP000595140">
    <property type="component" value="Unassembled WGS sequence"/>
</dbReference>
<organism evidence="1 2">
    <name type="scientific">Cuscuta campestris</name>
    <dbReference type="NCBI Taxonomy" id="132261"/>
    <lineage>
        <taxon>Eukaryota</taxon>
        <taxon>Viridiplantae</taxon>
        <taxon>Streptophyta</taxon>
        <taxon>Embryophyta</taxon>
        <taxon>Tracheophyta</taxon>
        <taxon>Spermatophyta</taxon>
        <taxon>Magnoliopsida</taxon>
        <taxon>eudicotyledons</taxon>
        <taxon>Gunneridae</taxon>
        <taxon>Pentapetalae</taxon>
        <taxon>asterids</taxon>
        <taxon>lamiids</taxon>
        <taxon>Solanales</taxon>
        <taxon>Convolvulaceae</taxon>
        <taxon>Cuscuteae</taxon>
        <taxon>Cuscuta</taxon>
        <taxon>Cuscuta subgen. Grammica</taxon>
        <taxon>Cuscuta sect. Cleistogrammica</taxon>
    </lineage>
</organism>
<protein>
    <submittedName>
        <fullName evidence="1">Uncharacterized protein</fullName>
    </submittedName>
</protein>
<dbReference type="EMBL" id="OOIL02003369">
    <property type="protein sequence ID" value="VFQ87734.1"/>
    <property type="molecule type" value="Genomic_DNA"/>
</dbReference>
<proteinExistence type="predicted"/>
<gene>
    <name evidence="1" type="ORF">CCAM_LOCUS29510</name>
</gene>